<feature type="region of interest" description="Disordered" evidence="2">
    <location>
        <begin position="553"/>
        <end position="672"/>
    </location>
</feature>
<reference evidence="4 5" key="1">
    <citation type="submission" date="2024-03" db="EMBL/GenBank/DDBJ databases">
        <title>Adaptation during the transition from Ophiocordyceps entomopathogen to insect associate is accompanied by gene loss and intensified selection.</title>
        <authorList>
            <person name="Ward C.M."/>
            <person name="Onetto C.A."/>
            <person name="Borneman A.R."/>
        </authorList>
    </citation>
    <scope>NUCLEOTIDE SEQUENCE [LARGE SCALE GENOMIC DNA]</scope>
    <source>
        <strain evidence="4">AWRI1</strain>
        <tissue evidence="4">Single Adult Female</tissue>
    </source>
</reference>
<feature type="compositionally biased region" description="Polar residues" evidence="2">
    <location>
        <begin position="31"/>
        <end position="43"/>
    </location>
</feature>
<sequence>MSSAAEESSELGQATTADLNQQMDVDAEAETNLSSLVNASETILKSEPHDESAIENSMADTAPGVTPADSIPAETSTTMDVDKTSPIVSSFLTSLKSGDDSGDVTDALSTLASAALGQDEALKSEFKETKITIPSVSATATVVSAVQPIKIEGSPWCDVGVIKGTSCVIKHFYQTNFTNEHLSINSDELPNYTNCQKIELLPGTAYKFRVCAINAYGRGEWSDVSAFKTCLPGFPGAPSSIKISKSAEGAHLSWEPPPANSGKIVEYSVCLAVRNATIQSQGDSKTITSVPGQLAFVRVYCGPQNQAVVYNSSLSAAHIDTTAKPAIIFRIAAKNDKGYGPATQVRWLQDSPSSSSSKSAPARRDKSQHSTPSKKYKVAYLGLCVSGQKVGDLLRRVKDNFASVSEKVVLLIGTNDLLRGTSFEAMRDDLQSLLKQLRSKGAERIILLTLPPVPRLNGNGDHWNRLSKYNEFIQQCHNGKNTIVADAYAKFVIPKKKELSPPPPLRPPRRSAPCTSIFANGCGTAESPAICNLKEGTIRVSIGDQACRQVYFSGDSRDEEEDDRPALQRRLPTRSPLLQQGAALFTRHDSSDSRDAARKRRPRSPDEDSDDECRSPSAKRRFSPPNSGSSRIRSRSSTSSIGSRSSFGSDSYSKANDDHDDGYGRGSSRTEDQVALKNADEIRFEYFEKYFSGGRRDDLIHFNFNGLCLIRRLIMDIDDYF</sequence>
<dbReference type="Pfam" id="PF17182">
    <property type="entry name" value="OSK"/>
    <property type="match status" value="1"/>
</dbReference>
<dbReference type="PANTHER" id="PTHR46003">
    <property type="entry name" value="HOST CELL FACTOR"/>
    <property type="match status" value="1"/>
</dbReference>
<dbReference type="InterPro" id="IPR043536">
    <property type="entry name" value="HCF1/2"/>
</dbReference>
<feature type="compositionally biased region" description="Low complexity" evidence="2">
    <location>
        <begin position="350"/>
        <end position="360"/>
    </location>
</feature>
<dbReference type="Proteomes" id="UP001367676">
    <property type="component" value="Unassembled WGS sequence"/>
</dbReference>
<dbReference type="EMBL" id="JBBCAQ010000027">
    <property type="protein sequence ID" value="KAK7586052.1"/>
    <property type="molecule type" value="Genomic_DNA"/>
</dbReference>
<dbReference type="SMART" id="SM00060">
    <property type="entry name" value="FN3"/>
    <property type="match status" value="2"/>
</dbReference>
<evidence type="ECO:0000259" key="3">
    <source>
        <dbReference type="PROSITE" id="PS50853"/>
    </source>
</evidence>
<dbReference type="InterPro" id="IPR013783">
    <property type="entry name" value="Ig-like_fold"/>
</dbReference>
<dbReference type="CDD" id="cd00063">
    <property type="entry name" value="FN3"/>
    <property type="match status" value="2"/>
</dbReference>
<evidence type="ECO:0000313" key="4">
    <source>
        <dbReference type="EMBL" id="KAK7586052.1"/>
    </source>
</evidence>
<dbReference type="Gene3D" id="3.40.50.1110">
    <property type="entry name" value="SGNH hydrolase"/>
    <property type="match status" value="1"/>
</dbReference>
<comment type="caution">
    <text evidence="4">The sequence shown here is derived from an EMBL/GenBank/DDBJ whole genome shotgun (WGS) entry which is preliminary data.</text>
</comment>
<dbReference type="InterPro" id="IPR033447">
    <property type="entry name" value="OSK"/>
</dbReference>
<organism evidence="4 5">
    <name type="scientific">Parthenolecanium corni</name>
    <dbReference type="NCBI Taxonomy" id="536013"/>
    <lineage>
        <taxon>Eukaryota</taxon>
        <taxon>Metazoa</taxon>
        <taxon>Ecdysozoa</taxon>
        <taxon>Arthropoda</taxon>
        <taxon>Hexapoda</taxon>
        <taxon>Insecta</taxon>
        <taxon>Pterygota</taxon>
        <taxon>Neoptera</taxon>
        <taxon>Paraneoptera</taxon>
        <taxon>Hemiptera</taxon>
        <taxon>Sternorrhyncha</taxon>
        <taxon>Coccoidea</taxon>
        <taxon>Coccidae</taxon>
        <taxon>Parthenolecanium</taxon>
    </lineage>
</organism>
<dbReference type="PANTHER" id="PTHR46003:SF1">
    <property type="entry name" value="HOST CELL FACTOR"/>
    <property type="match status" value="1"/>
</dbReference>
<feature type="domain" description="Fibronectin type-III" evidence="3">
    <location>
        <begin position="134"/>
        <end position="232"/>
    </location>
</feature>
<evidence type="ECO:0000313" key="5">
    <source>
        <dbReference type="Proteomes" id="UP001367676"/>
    </source>
</evidence>
<dbReference type="SUPFAM" id="SSF52266">
    <property type="entry name" value="SGNH hydrolase"/>
    <property type="match status" value="1"/>
</dbReference>
<dbReference type="InterPro" id="IPR036116">
    <property type="entry name" value="FN3_sf"/>
</dbReference>
<dbReference type="PROSITE" id="PS50853">
    <property type="entry name" value="FN3"/>
    <property type="match status" value="1"/>
</dbReference>
<feature type="compositionally biased region" description="Low complexity" evidence="2">
    <location>
        <begin position="627"/>
        <end position="653"/>
    </location>
</feature>
<protein>
    <recommendedName>
        <fullName evidence="3">Fibronectin type-III domain-containing protein</fullName>
    </recommendedName>
</protein>
<dbReference type="InterPro" id="IPR036514">
    <property type="entry name" value="SGNH_hydro_sf"/>
</dbReference>
<dbReference type="AlphaFoldDB" id="A0AAN9Y436"/>
<feature type="compositionally biased region" description="Polar residues" evidence="2">
    <location>
        <begin position="1"/>
        <end position="23"/>
    </location>
</feature>
<evidence type="ECO:0000256" key="1">
    <source>
        <dbReference type="ARBA" id="ARBA00022441"/>
    </source>
</evidence>
<dbReference type="InterPro" id="IPR003961">
    <property type="entry name" value="FN3_dom"/>
</dbReference>
<gene>
    <name evidence="4" type="ORF">V9T40_003928</name>
</gene>
<keyword evidence="1" id="KW-0880">Kelch repeat</keyword>
<evidence type="ECO:0000256" key="2">
    <source>
        <dbReference type="SAM" id="MobiDB-lite"/>
    </source>
</evidence>
<dbReference type="GO" id="GO:0006338">
    <property type="term" value="P:chromatin remodeling"/>
    <property type="evidence" value="ECO:0007669"/>
    <property type="project" value="TreeGrafter"/>
</dbReference>
<dbReference type="GO" id="GO:0003713">
    <property type="term" value="F:transcription coactivator activity"/>
    <property type="evidence" value="ECO:0007669"/>
    <property type="project" value="TreeGrafter"/>
</dbReference>
<name>A0AAN9Y436_9HEMI</name>
<proteinExistence type="predicted"/>
<feature type="region of interest" description="Disordered" evidence="2">
    <location>
        <begin position="344"/>
        <end position="373"/>
    </location>
</feature>
<feature type="compositionally biased region" description="Basic and acidic residues" evidence="2">
    <location>
        <begin position="586"/>
        <end position="596"/>
    </location>
</feature>
<accession>A0AAN9Y436</accession>
<feature type="region of interest" description="Disordered" evidence="2">
    <location>
        <begin position="1"/>
        <end position="54"/>
    </location>
</feature>
<dbReference type="SUPFAM" id="SSF49265">
    <property type="entry name" value="Fibronectin type III"/>
    <property type="match status" value="1"/>
</dbReference>
<feature type="compositionally biased region" description="Basic and acidic residues" evidence="2">
    <location>
        <begin position="655"/>
        <end position="672"/>
    </location>
</feature>
<dbReference type="GO" id="GO:0035097">
    <property type="term" value="C:histone methyltransferase complex"/>
    <property type="evidence" value="ECO:0007669"/>
    <property type="project" value="TreeGrafter"/>
</dbReference>
<keyword evidence="5" id="KW-1185">Reference proteome</keyword>
<dbReference type="Gene3D" id="2.60.40.10">
    <property type="entry name" value="Immunoglobulins"/>
    <property type="match status" value="2"/>
</dbReference>